<keyword evidence="1" id="KW-1133">Transmembrane helix</keyword>
<dbReference type="InterPro" id="IPR015001">
    <property type="entry name" value="DUF1850"/>
</dbReference>
<evidence type="ECO:0000256" key="1">
    <source>
        <dbReference type="SAM" id="Phobius"/>
    </source>
</evidence>
<keyword evidence="1" id="KW-0812">Transmembrane</keyword>
<reference evidence="2 3" key="1">
    <citation type="submission" date="2022-01" db="EMBL/GenBank/DDBJ databases">
        <title>Alkalihalobacillus sp. EGI L200015, a novel bacterium isolated from a salt lake sediment.</title>
        <authorList>
            <person name="Gao L."/>
            <person name="Fang B.-Z."/>
            <person name="Li W.-J."/>
        </authorList>
    </citation>
    <scope>NUCLEOTIDE SEQUENCE [LARGE SCALE GENOMIC DNA]</scope>
    <source>
        <strain evidence="2 3">KCTC 12718</strain>
    </source>
</reference>
<keyword evidence="1" id="KW-0472">Membrane</keyword>
<comment type="caution">
    <text evidence="2">The sequence shown here is derived from an EMBL/GenBank/DDBJ whole genome shotgun (WGS) entry which is preliminary data.</text>
</comment>
<dbReference type="Pfam" id="PF08905">
    <property type="entry name" value="DUF1850"/>
    <property type="match status" value="1"/>
</dbReference>
<proteinExistence type="predicted"/>
<sequence>MKRYQVLIIISVLGFTLIGLTYVPYGQVLSIEYENSGDVLVYTDVEHGTEFEVEYTHSVHRTPVIEYYEVNNLSEIVQTDLAYENFAIGMPSNATGEEKFIVKDGVYYITDMNRVFSHVDLRTGQVIADHSLKVGQKQIQLKDWIEPGTWIRLKVRPISLWQRLKGDDIHG</sequence>
<protein>
    <submittedName>
        <fullName evidence="2">DUF1850 domain-containing protein</fullName>
    </submittedName>
</protein>
<name>A0ABS9H4Y3_9BACL</name>
<gene>
    <name evidence="2" type="ORF">L2716_14675</name>
</gene>
<dbReference type="Proteomes" id="UP001649381">
    <property type="component" value="Unassembled WGS sequence"/>
</dbReference>
<dbReference type="EMBL" id="JAKIJS010000001">
    <property type="protein sequence ID" value="MCF6138981.1"/>
    <property type="molecule type" value="Genomic_DNA"/>
</dbReference>
<dbReference type="RefSeq" id="WP_236337607.1">
    <property type="nucleotide sequence ID" value="NZ_JAKIJS010000001.1"/>
</dbReference>
<organism evidence="2 3">
    <name type="scientific">Pseudalkalibacillus berkeleyi</name>
    <dbReference type="NCBI Taxonomy" id="1069813"/>
    <lineage>
        <taxon>Bacteria</taxon>
        <taxon>Bacillati</taxon>
        <taxon>Bacillota</taxon>
        <taxon>Bacilli</taxon>
        <taxon>Bacillales</taxon>
        <taxon>Fictibacillaceae</taxon>
        <taxon>Pseudalkalibacillus</taxon>
    </lineage>
</organism>
<keyword evidence="3" id="KW-1185">Reference proteome</keyword>
<accession>A0ABS9H4Y3</accession>
<evidence type="ECO:0000313" key="3">
    <source>
        <dbReference type="Proteomes" id="UP001649381"/>
    </source>
</evidence>
<feature type="transmembrane region" description="Helical" evidence="1">
    <location>
        <begin position="7"/>
        <end position="25"/>
    </location>
</feature>
<evidence type="ECO:0000313" key="2">
    <source>
        <dbReference type="EMBL" id="MCF6138981.1"/>
    </source>
</evidence>